<reference evidence="2 3" key="1">
    <citation type="submission" date="2019-12" db="EMBL/GenBank/DDBJ databases">
        <title>Comparative genomics gives insights into the taxonomy of the Azoarcus-Aromatoleum group and reveals separate origins of nif in the plant-associated Azoarcus and non-plant-associated Aromatoleum sub-groups.</title>
        <authorList>
            <person name="Lafos M."/>
            <person name="Maluk M."/>
            <person name="Batista M."/>
            <person name="Junghare M."/>
            <person name="Carmona M."/>
            <person name="Faoro H."/>
            <person name="Cruz L.M."/>
            <person name="Battistoni F."/>
            <person name="De Souza E."/>
            <person name="Pedrosa F."/>
            <person name="Chen W.-M."/>
            <person name="Poole P.S."/>
            <person name="Dixon R.A."/>
            <person name="James E.K."/>
        </authorList>
    </citation>
    <scope>NUCLEOTIDE SEQUENCE [LARGE SCALE GENOMIC DNA]</scope>
    <source>
        <strain evidence="2 3">PbN1</strain>
    </source>
</reference>
<proteinExistence type="predicted"/>
<protein>
    <submittedName>
        <fullName evidence="2">Uncharacterized protein</fullName>
    </submittedName>
</protein>
<dbReference type="RefSeq" id="WP_169203525.1">
    <property type="nucleotide sequence ID" value="NZ_CP059467.1"/>
</dbReference>
<feature type="region of interest" description="Disordered" evidence="1">
    <location>
        <begin position="934"/>
        <end position="953"/>
    </location>
</feature>
<accession>A0ABX1NY51</accession>
<sequence>MTARSAQPIRFTVFHAQRPRRLSKAFRLDADGTLARESGGVLVSGQAQQVAVTNLAEFATVLTALTPAHAAAFGVARFAAVRIVPKRELPHPTIPENPAELPIVSRTREHFGWPTGPGLMMLDYDPAAGCEALCPQAWRDILYAAWPQLRDAPHLWRPSASSCIENTETGDVLRAITGQRLYIVVADAHDIARAGQTLVDRLWLAGHGRFDVSRSGALLERTVVDAAVWQPERLDFCGGAQCEPPLAQRQPAPVIFNCDAQPIDTAATLADLSAAERAQLAALKSALQQEPDLQNEVNLAHAGWVEERLTNWQSRHPEADAEIGRKLLLRAVRDKRLMGDFELVLDDGERVSVGAMLDAPERYHNRRCADPLEPDYQRDARIAWINLRNAGRPYIYSHAHGGTRYTLHRPARTLRLIGGELHRLVRSVLDLMRLDGTVFDRGGELVHVSPRGMVYPVSAEWLTVHLSALINFERLSQRSHSWYAVDCPLDLAKRVLAMRGSYGLPKLRAVLTAPVLTLDARVLDRDGHDPQTGLLLILNEPEQAAIPLHPSVEQLRAAIDGLWYPFKDFPFVGPIDRGVMLAALLTATLRAVLPTAPGFLFTAPSAGSGKSLLAVCLSILAGADPASLMPPTLEEEELRKRLLAALREGKPALIFDNIAGQLDSAALCAYLTAREYGDRVLGASVTISVPATGLFLATGNNVALVGDLNRRLLTCRIDPHSDKPYRRAFALDPERYVREHRQALVRHALVLVCGYLSTGTPVTRDRTASFEDWSDLVRQTVLWVGRQGLLDVADPCDAIDSSYEEDPETRKLGSLLTCWHALFGDKPKSVAEAITLATDPVVSGRIPADSDRGRLQDVLMEIAGEHGRINSRRLGRWIERMAGRICEGLRIERGGRAHGVSKWQVKQAEGGFGAEGGFATPYASDLAVAKYIEQGGINPPTPPNPPSQPAAPAAHCSAHLSASLARDPLAGAARPLSEPIPNATPRGVEHGIRYGEHRE</sequence>
<gene>
    <name evidence="2" type="ORF">GPA24_15815</name>
</gene>
<organism evidence="2 3">
    <name type="scientific">Aromatoleum bremense</name>
    <dbReference type="NCBI Taxonomy" id="76115"/>
    <lineage>
        <taxon>Bacteria</taxon>
        <taxon>Pseudomonadati</taxon>
        <taxon>Pseudomonadota</taxon>
        <taxon>Betaproteobacteria</taxon>
        <taxon>Rhodocyclales</taxon>
        <taxon>Rhodocyclaceae</taxon>
        <taxon>Aromatoleum</taxon>
    </lineage>
</organism>
<feature type="compositionally biased region" description="Basic and acidic residues" evidence="1">
    <location>
        <begin position="987"/>
        <end position="999"/>
    </location>
</feature>
<comment type="caution">
    <text evidence="2">The sequence shown here is derived from an EMBL/GenBank/DDBJ whole genome shotgun (WGS) entry which is preliminary data.</text>
</comment>
<dbReference type="EMBL" id="WTVP01000054">
    <property type="protein sequence ID" value="NMG16974.1"/>
    <property type="molecule type" value="Genomic_DNA"/>
</dbReference>
<name>A0ABX1NY51_9RHOO</name>
<dbReference type="Proteomes" id="UP000633943">
    <property type="component" value="Unassembled WGS sequence"/>
</dbReference>
<evidence type="ECO:0000313" key="3">
    <source>
        <dbReference type="Proteomes" id="UP000633943"/>
    </source>
</evidence>
<keyword evidence="3" id="KW-1185">Reference proteome</keyword>
<feature type="region of interest" description="Disordered" evidence="1">
    <location>
        <begin position="967"/>
        <end position="999"/>
    </location>
</feature>
<feature type="compositionally biased region" description="Pro residues" evidence="1">
    <location>
        <begin position="939"/>
        <end position="949"/>
    </location>
</feature>
<evidence type="ECO:0000313" key="2">
    <source>
        <dbReference type="EMBL" id="NMG16974.1"/>
    </source>
</evidence>
<evidence type="ECO:0000256" key="1">
    <source>
        <dbReference type="SAM" id="MobiDB-lite"/>
    </source>
</evidence>